<dbReference type="GO" id="GO:0005758">
    <property type="term" value="C:mitochondrial intermembrane space"/>
    <property type="evidence" value="ECO:0007669"/>
    <property type="project" value="TreeGrafter"/>
</dbReference>
<dbReference type="Gene3D" id="1.10.287.2900">
    <property type="match status" value="1"/>
</dbReference>
<evidence type="ECO:0000313" key="10">
    <source>
        <dbReference type="Proteomes" id="UP000095287"/>
    </source>
</evidence>
<organism evidence="10 11">
    <name type="scientific">Steinernema glaseri</name>
    <dbReference type="NCBI Taxonomy" id="37863"/>
    <lineage>
        <taxon>Eukaryota</taxon>
        <taxon>Metazoa</taxon>
        <taxon>Ecdysozoa</taxon>
        <taxon>Nematoda</taxon>
        <taxon>Chromadorea</taxon>
        <taxon>Rhabditida</taxon>
        <taxon>Tylenchina</taxon>
        <taxon>Panagrolaimomorpha</taxon>
        <taxon>Strongyloidoidea</taxon>
        <taxon>Steinernematidae</taxon>
        <taxon>Steinernema</taxon>
    </lineage>
</organism>
<evidence type="ECO:0000256" key="3">
    <source>
        <dbReference type="ARBA" id="ARBA00022927"/>
    </source>
</evidence>
<keyword evidence="8" id="KW-0676">Redox-active center</keyword>
<dbReference type="PANTHER" id="PTHR21622">
    <property type="entry name" value="COILED-COIL-HELIX-COILED-COIL-HELIX DOMAIN CONTAINING 4"/>
    <property type="match status" value="1"/>
</dbReference>
<evidence type="ECO:0000256" key="9">
    <source>
        <dbReference type="SAM" id="MobiDB-lite"/>
    </source>
</evidence>
<keyword evidence="7" id="KW-1015">Disulfide bond</keyword>
<accession>A0A1I7Y135</accession>
<evidence type="ECO:0000256" key="2">
    <source>
        <dbReference type="ARBA" id="ARBA00022448"/>
    </source>
</evidence>
<feature type="region of interest" description="Disordered" evidence="9">
    <location>
        <begin position="152"/>
        <end position="179"/>
    </location>
</feature>
<name>A0A1I7Y135_9BILA</name>
<evidence type="ECO:0000256" key="4">
    <source>
        <dbReference type="ARBA" id="ARBA00023002"/>
    </source>
</evidence>
<protein>
    <submittedName>
        <fullName evidence="11">CHCH domain-containing protein</fullName>
    </submittedName>
</protein>
<keyword evidence="6" id="KW-0496">Mitochondrion</keyword>
<dbReference type="AlphaFoldDB" id="A0A1I7Y135"/>
<evidence type="ECO:0000256" key="6">
    <source>
        <dbReference type="ARBA" id="ARBA00023128"/>
    </source>
</evidence>
<evidence type="ECO:0000256" key="8">
    <source>
        <dbReference type="ARBA" id="ARBA00023284"/>
    </source>
</evidence>
<dbReference type="WBParaSite" id="L893_g11659.t1">
    <property type="protein sequence ID" value="L893_g11659.t1"/>
    <property type="gene ID" value="L893_g11659"/>
</dbReference>
<dbReference type="Proteomes" id="UP000095287">
    <property type="component" value="Unplaced"/>
</dbReference>
<feature type="compositionally biased region" description="Low complexity" evidence="9">
    <location>
        <begin position="152"/>
        <end position="173"/>
    </location>
</feature>
<evidence type="ECO:0000313" key="11">
    <source>
        <dbReference type="WBParaSite" id="L893_g11659.t1"/>
    </source>
</evidence>
<keyword evidence="10" id="KW-1185">Reference proteome</keyword>
<keyword evidence="2" id="KW-0813">Transport</keyword>
<keyword evidence="5" id="KW-0811">Translocation</keyword>
<keyword evidence="4" id="KW-0560">Oxidoreductase</keyword>
<sequence length="196" mass="21777">MLLIAKLHLRDQWNWNLSRDCDLLPFQEMDKASSSTDAPVAPSNDKDQVVSMTPEEFFGDIKSDYAKQLGDLTPEELYDNYNPGPNNPDGTVNFECHCVGHLVASPCGYEFRNAISCQKATSDEELEKGACGDELMDFMRCAMRTECFKARNASSEQNSESAPSPAPEPSNSEVLDQFHDARMPDWWNVGGLGDVA</sequence>
<dbReference type="GO" id="GO:0045041">
    <property type="term" value="P:protein import into mitochondrial intermembrane space"/>
    <property type="evidence" value="ECO:0007669"/>
    <property type="project" value="InterPro"/>
</dbReference>
<evidence type="ECO:0000256" key="5">
    <source>
        <dbReference type="ARBA" id="ARBA00023010"/>
    </source>
</evidence>
<dbReference type="GO" id="GO:0015035">
    <property type="term" value="F:protein-disulfide reductase activity"/>
    <property type="evidence" value="ECO:0007669"/>
    <property type="project" value="InterPro"/>
</dbReference>
<keyword evidence="3" id="KW-0653">Protein transport</keyword>
<comment type="subcellular location">
    <subcellularLocation>
        <location evidence="1">Mitochondrion</location>
    </subcellularLocation>
</comment>
<dbReference type="PANTHER" id="PTHR21622:SF0">
    <property type="entry name" value="COILED-COIL-HELIX-COILED-COIL-HELIX DOMAIN CONTAINING 4"/>
    <property type="match status" value="1"/>
</dbReference>
<proteinExistence type="predicted"/>
<evidence type="ECO:0000256" key="7">
    <source>
        <dbReference type="ARBA" id="ARBA00023157"/>
    </source>
</evidence>
<reference evidence="11" key="1">
    <citation type="submission" date="2016-11" db="UniProtKB">
        <authorList>
            <consortium name="WormBaseParasite"/>
        </authorList>
    </citation>
    <scope>IDENTIFICATION</scope>
</reference>
<evidence type="ECO:0000256" key="1">
    <source>
        <dbReference type="ARBA" id="ARBA00004173"/>
    </source>
</evidence>
<dbReference type="InterPro" id="IPR039289">
    <property type="entry name" value="CHCHD4"/>
</dbReference>